<sequence length="108" mass="12103">MVKRNRVHRIRCFAFVLDRKIQDSFFSAGSIRFSHLAGSAGFIGEQCPVASGGKYARFAENQGSLPRCKPGAEAKKSLPACISTGKKRNLQRFSKQFFLTFNIRKTND</sequence>
<dbReference type="EMBL" id="DWZI01000001">
    <property type="protein sequence ID" value="HJA84596.1"/>
    <property type="molecule type" value="Genomic_DNA"/>
</dbReference>
<name>A0A9D2HUI4_9BACE</name>
<reference evidence="1" key="1">
    <citation type="journal article" date="2021" name="PeerJ">
        <title>Extensive microbial diversity within the chicken gut microbiome revealed by metagenomics and culture.</title>
        <authorList>
            <person name="Gilroy R."/>
            <person name="Ravi A."/>
            <person name="Getino M."/>
            <person name="Pursley I."/>
            <person name="Horton D.L."/>
            <person name="Alikhan N.F."/>
            <person name="Baker D."/>
            <person name="Gharbi K."/>
            <person name="Hall N."/>
            <person name="Watson M."/>
            <person name="Adriaenssens E.M."/>
            <person name="Foster-Nyarko E."/>
            <person name="Jarju S."/>
            <person name="Secka A."/>
            <person name="Antonio M."/>
            <person name="Oren A."/>
            <person name="Chaudhuri R.R."/>
            <person name="La Ragione R."/>
            <person name="Hildebrand F."/>
            <person name="Pallen M.J."/>
        </authorList>
    </citation>
    <scope>NUCLEOTIDE SEQUENCE</scope>
    <source>
        <strain evidence="1">ChiHjej12B11-9795</strain>
    </source>
</reference>
<dbReference type="Proteomes" id="UP000823862">
    <property type="component" value="Unassembled WGS sequence"/>
</dbReference>
<accession>A0A9D2HUI4</accession>
<evidence type="ECO:0000313" key="2">
    <source>
        <dbReference type="Proteomes" id="UP000823862"/>
    </source>
</evidence>
<dbReference type="AlphaFoldDB" id="A0A9D2HUI4"/>
<evidence type="ECO:0000313" key="1">
    <source>
        <dbReference type="EMBL" id="HJA84596.1"/>
    </source>
</evidence>
<comment type="caution">
    <text evidence="1">The sequence shown here is derived from an EMBL/GenBank/DDBJ whole genome shotgun (WGS) entry which is preliminary data.</text>
</comment>
<protein>
    <submittedName>
        <fullName evidence="1">Uncharacterized protein</fullName>
    </submittedName>
</protein>
<reference evidence="1" key="2">
    <citation type="submission" date="2021-04" db="EMBL/GenBank/DDBJ databases">
        <authorList>
            <person name="Gilroy R."/>
        </authorList>
    </citation>
    <scope>NUCLEOTIDE SEQUENCE</scope>
    <source>
        <strain evidence="1">ChiHjej12B11-9795</strain>
    </source>
</reference>
<proteinExistence type="predicted"/>
<organism evidence="1 2">
    <name type="scientific">Candidatus Bacteroides avicola</name>
    <dbReference type="NCBI Taxonomy" id="2838468"/>
    <lineage>
        <taxon>Bacteria</taxon>
        <taxon>Pseudomonadati</taxon>
        <taxon>Bacteroidota</taxon>
        <taxon>Bacteroidia</taxon>
        <taxon>Bacteroidales</taxon>
        <taxon>Bacteroidaceae</taxon>
        <taxon>Bacteroides</taxon>
    </lineage>
</organism>
<gene>
    <name evidence="1" type="ORF">H9950_00085</name>
</gene>